<organism evidence="2 3">
    <name type="scientific">Pelagimonas varians</name>
    <dbReference type="NCBI Taxonomy" id="696760"/>
    <lineage>
        <taxon>Bacteria</taxon>
        <taxon>Pseudomonadati</taxon>
        <taxon>Pseudomonadota</taxon>
        <taxon>Alphaproteobacteria</taxon>
        <taxon>Rhodobacterales</taxon>
        <taxon>Roseobacteraceae</taxon>
        <taxon>Pelagimonas</taxon>
    </lineage>
</organism>
<accession>A0A238KAA8</accession>
<keyword evidence="1" id="KW-0732">Signal</keyword>
<feature type="chain" id="PRO_5013167321" evidence="1">
    <location>
        <begin position="22"/>
        <end position="121"/>
    </location>
</feature>
<proteinExistence type="predicted"/>
<protein>
    <submittedName>
        <fullName evidence="2">Uncharacterized protein</fullName>
    </submittedName>
</protein>
<evidence type="ECO:0000313" key="2">
    <source>
        <dbReference type="EMBL" id="SMX39799.1"/>
    </source>
</evidence>
<dbReference type="EMBL" id="FXYH01000005">
    <property type="protein sequence ID" value="SMX39799.1"/>
    <property type="molecule type" value="Genomic_DNA"/>
</dbReference>
<name>A0A238KAA8_9RHOB</name>
<feature type="signal peptide" evidence="1">
    <location>
        <begin position="1"/>
        <end position="21"/>
    </location>
</feature>
<keyword evidence="3" id="KW-1185">Reference proteome</keyword>
<evidence type="ECO:0000256" key="1">
    <source>
        <dbReference type="SAM" id="SignalP"/>
    </source>
</evidence>
<dbReference type="AlphaFoldDB" id="A0A238KAA8"/>
<sequence>MRLNLPFIVSVACLMAGPTLAQSFSTKDDDEVFDRFSLTKVLAGKIFEFYDDGQSQYYDDGRYSYTYAGGGGTAYGYWDVTESGAVCVTFLNEATRCDIYVMNGERMILIDENGNRFPVRP</sequence>
<gene>
    <name evidence="2" type="ORF">PEV8663_01881</name>
</gene>
<reference evidence="2 3" key="1">
    <citation type="submission" date="2017-05" db="EMBL/GenBank/DDBJ databases">
        <authorList>
            <person name="Song R."/>
            <person name="Chenine A.L."/>
            <person name="Ruprecht R.M."/>
        </authorList>
    </citation>
    <scope>NUCLEOTIDE SEQUENCE [LARGE SCALE GENOMIC DNA]</scope>
    <source>
        <strain evidence="2 3">CECT 8663</strain>
    </source>
</reference>
<dbReference type="Proteomes" id="UP000220836">
    <property type="component" value="Unassembled WGS sequence"/>
</dbReference>
<evidence type="ECO:0000313" key="3">
    <source>
        <dbReference type="Proteomes" id="UP000220836"/>
    </source>
</evidence>